<evidence type="ECO:0000256" key="3">
    <source>
        <dbReference type="ARBA" id="ARBA00022741"/>
    </source>
</evidence>
<dbReference type="InterPro" id="IPR020058">
    <property type="entry name" value="Glu/Gln-tRNA-synth_Ib_cat-dom"/>
</dbReference>
<dbReference type="RefSeq" id="WP_061427726.1">
    <property type="nucleotide sequence ID" value="NZ_CATNZO010000001.1"/>
</dbReference>
<dbReference type="GO" id="GO:0005829">
    <property type="term" value="C:cytosol"/>
    <property type="evidence" value="ECO:0007669"/>
    <property type="project" value="TreeGrafter"/>
</dbReference>
<sequence>MSYENLANLIFPNIDKTPEYYFEKYPKRDLKEGAKVLRYAPSPTGFQHIGGVFASLINERLAHQSGGIFYLRIEDTDQKREVEGAIDDTIKTMHNFGMDFDEGITGENSEKGAYAPYKQSQRADIYRAFVKDLLRKGLAYPCFMTSEELEALREKQIAEKLTPGCYGEFAKYRDLSPEEAIKRIEVGESYVIRMKSPGNPEKRVVAHDMIKGEVSFPENLQDVVIIKGDGLPTYHFAHAIDDTLMRTTHVIRGEEWLSSLPIHLQMFEVLGVEAPKYAHIPTIMKMDGSSKRKLSKRKDPESAVSYYSEKGYPSQSVIEYLLNIINSAFEEWRAENPDADYHDYKVELDKMSKSGALFDLVKLNDVSKDVICKMKPEVVYDLYTNWAKEYDKEMYDLVTSKEAMMKEVFNIDKEGPKPRKDFAKWDEVREKIFYFFDELFDKETANDVELPKTLELEEAKRIIEAYEKAYNFNTDKDTWFSDLKEVAVELGYATDRKKYKKNPEEYKGMVSDVAGAVRAALTHRANTPDLYTIMQIMGEEAVRERFKKFLAL</sequence>
<evidence type="ECO:0000313" key="11">
    <source>
        <dbReference type="Proteomes" id="UP000070260"/>
    </source>
</evidence>
<gene>
    <name evidence="7" type="primary">gltX</name>
    <name evidence="10" type="ORF">JFP838_07145</name>
</gene>
<dbReference type="InterPro" id="IPR000924">
    <property type="entry name" value="Glu/Gln-tRNA-synth"/>
</dbReference>
<dbReference type="GO" id="GO:0005524">
    <property type="term" value="F:ATP binding"/>
    <property type="evidence" value="ECO:0007669"/>
    <property type="project" value="UniProtKB-UniRule"/>
</dbReference>
<reference evidence="10 11" key="1">
    <citation type="journal article" date="2016" name="PLoS ONE">
        <title>Plasmid Characterization and Chromosome Analysis of Two netF+ Clostridium perfringens Isolates Associated with Foal and Canine Necrotizing Enteritis.</title>
        <authorList>
            <person name="Mehdizadeh Gohari I."/>
            <person name="Kropinski A.M."/>
            <person name="Weese S.J."/>
            <person name="Parreira V.R."/>
            <person name="Whitehead A.E."/>
            <person name="Boerlin P."/>
            <person name="Prescott J.F."/>
        </authorList>
    </citation>
    <scope>NUCLEOTIDE SEQUENCE [LARGE SCALE GENOMIC DNA]</scope>
    <source>
        <strain evidence="10 11">JP838</strain>
    </source>
</reference>
<evidence type="ECO:0000259" key="8">
    <source>
        <dbReference type="Pfam" id="PF00749"/>
    </source>
</evidence>
<evidence type="ECO:0000256" key="5">
    <source>
        <dbReference type="ARBA" id="ARBA00022917"/>
    </source>
</evidence>
<dbReference type="AlphaFoldDB" id="A0A127EHT8"/>
<dbReference type="InterPro" id="IPR020751">
    <property type="entry name" value="aa-tRNA-synth_I_codon-bd_sub2"/>
</dbReference>
<keyword evidence="4 7" id="KW-0067">ATP-binding</keyword>
<dbReference type="GO" id="GO:0006424">
    <property type="term" value="P:glutamyl-tRNA aminoacylation"/>
    <property type="evidence" value="ECO:0007669"/>
    <property type="project" value="UniProtKB-UniRule"/>
</dbReference>
<dbReference type="SUPFAM" id="SSF48163">
    <property type="entry name" value="An anticodon-binding domain of class I aminoacyl-tRNA synthetases"/>
    <property type="match status" value="1"/>
</dbReference>
<keyword evidence="2 7" id="KW-0436">Ligase</keyword>
<evidence type="ECO:0000256" key="2">
    <source>
        <dbReference type="ARBA" id="ARBA00022598"/>
    </source>
</evidence>
<dbReference type="GO" id="GO:0000049">
    <property type="term" value="F:tRNA binding"/>
    <property type="evidence" value="ECO:0007669"/>
    <property type="project" value="InterPro"/>
</dbReference>
<feature type="domain" description="Aminoacyl-tRNA synthetase class I anticodon-binding" evidence="9">
    <location>
        <begin position="511"/>
        <end position="549"/>
    </location>
</feature>
<keyword evidence="3 7" id="KW-0547">Nucleotide-binding</keyword>
<dbReference type="GO" id="GO:0004818">
    <property type="term" value="F:glutamate-tRNA ligase activity"/>
    <property type="evidence" value="ECO:0007669"/>
    <property type="project" value="UniProtKB-UniRule"/>
</dbReference>
<dbReference type="PANTHER" id="PTHR43311:SF2">
    <property type="entry name" value="GLUTAMATE--TRNA LIGASE, MITOCHONDRIAL-RELATED"/>
    <property type="match status" value="1"/>
</dbReference>
<dbReference type="Pfam" id="PF00749">
    <property type="entry name" value="tRNA-synt_1c"/>
    <property type="match status" value="1"/>
</dbReference>
<dbReference type="HAMAP" id="MF_00022">
    <property type="entry name" value="Glu_tRNA_synth_type1"/>
    <property type="match status" value="1"/>
</dbReference>
<evidence type="ECO:0000259" key="9">
    <source>
        <dbReference type="Pfam" id="PF19269"/>
    </source>
</evidence>
<accession>A0A127EHT8</accession>
<dbReference type="Gene3D" id="3.40.50.620">
    <property type="entry name" value="HUPs"/>
    <property type="match status" value="1"/>
</dbReference>
<organism evidence="10 11">
    <name type="scientific">Clostridium perfringens</name>
    <dbReference type="NCBI Taxonomy" id="1502"/>
    <lineage>
        <taxon>Bacteria</taxon>
        <taxon>Bacillati</taxon>
        <taxon>Bacillota</taxon>
        <taxon>Clostridia</taxon>
        <taxon>Eubacteriales</taxon>
        <taxon>Clostridiaceae</taxon>
        <taxon>Clostridium</taxon>
    </lineage>
</organism>
<keyword evidence="7" id="KW-0963">Cytoplasm</keyword>
<dbReference type="Pfam" id="PF19269">
    <property type="entry name" value="Anticodon_2"/>
    <property type="match status" value="1"/>
</dbReference>
<feature type="binding site" evidence="7">
    <location>
        <position position="296"/>
    </location>
    <ligand>
        <name>ATP</name>
        <dbReference type="ChEBI" id="CHEBI:30616"/>
    </ligand>
</feature>
<dbReference type="Proteomes" id="UP000070260">
    <property type="component" value="Chromosome"/>
</dbReference>
<dbReference type="InterPro" id="IPR045462">
    <property type="entry name" value="aa-tRNA-synth_I_cd-bd"/>
</dbReference>
<dbReference type="NCBIfam" id="TIGR00464">
    <property type="entry name" value="gltX_bact"/>
    <property type="match status" value="1"/>
</dbReference>
<evidence type="ECO:0000256" key="6">
    <source>
        <dbReference type="ARBA" id="ARBA00023146"/>
    </source>
</evidence>
<dbReference type="CDD" id="cd00808">
    <property type="entry name" value="GluRS_core"/>
    <property type="match status" value="1"/>
</dbReference>
<dbReference type="PATRIC" id="fig|1502.177.peg.1462"/>
<dbReference type="PANTHER" id="PTHR43311">
    <property type="entry name" value="GLUTAMATE--TRNA LIGASE"/>
    <property type="match status" value="1"/>
</dbReference>
<comment type="catalytic activity">
    <reaction evidence="7">
        <text>tRNA(Glu) + L-glutamate + ATP = L-glutamyl-tRNA(Glu) + AMP + diphosphate</text>
        <dbReference type="Rhea" id="RHEA:23540"/>
        <dbReference type="Rhea" id="RHEA-COMP:9663"/>
        <dbReference type="Rhea" id="RHEA-COMP:9680"/>
        <dbReference type="ChEBI" id="CHEBI:29985"/>
        <dbReference type="ChEBI" id="CHEBI:30616"/>
        <dbReference type="ChEBI" id="CHEBI:33019"/>
        <dbReference type="ChEBI" id="CHEBI:78442"/>
        <dbReference type="ChEBI" id="CHEBI:78520"/>
        <dbReference type="ChEBI" id="CHEBI:456215"/>
        <dbReference type="EC" id="6.1.1.17"/>
    </reaction>
</comment>
<comment type="caution">
    <text evidence="7">Lacks conserved residue(s) required for the propagation of feature annotation.</text>
</comment>
<feature type="domain" description="Glutamyl/glutaminyl-tRNA synthetase class Ib catalytic" evidence="8">
    <location>
        <begin position="37"/>
        <end position="325"/>
    </location>
</feature>
<evidence type="ECO:0000256" key="1">
    <source>
        <dbReference type="ARBA" id="ARBA00007894"/>
    </source>
</evidence>
<dbReference type="InterPro" id="IPR049940">
    <property type="entry name" value="GluQ/Sye"/>
</dbReference>
<dbReference type="InterPro" id="IPR033910">
    <property type="entry name" value="GluRS_core"/>
</dbReference>
<dbReference type="PRINTS" id="PR00987">
    <property type="entry name" value="TRNASYNTHGLU"/>
</dbReference>
<evidence type="ECO:0000256" key="7">
    <source>
        <dbReference type="HAMAP-Rule" id="MF_00022"/>
    </source>
</evidence>
<keyword evidence="6 7" id="KW-0030">Aminoacyl-tRNA synthetase</keyword>
<dbReference type="InterPro" id="IPR004527">
    <property type="entry name" value="Glu-tRNA-ligase_bac/mito"/>
</dbReference>
<feature type="short sequence motif" description="'KMSKS' region" evidence="7">
    <location>
        <begin position="293"/>
        <end position="297"/>
    </location>
</feature>
<keyword evidence="5 7" id="KW-0648">Protein biosynthesis</keyword>
<dbReference type="Gene3D" id="1.10.10.350">
    <property type="match status" value="1"/>
</dbReference>
<comment type="subcellular location">
    <subcellularLocation>
        <location evidence="7">Cytoplasm</location>
    </subcellularLocation>
</comment>
<dbReference type="InterPro" id="IPR014729">
    <property type="entry name" value="Rossmann-like_a/b/a_fold"/>
</dbReference>
<proteinExistence type="inferred from homology"/>
<protein>
    <recommendedName>
        <fullName evidence="7">Glutamate--tRNA ligase</fullName>
        <ecNumber evidence="7">6.1.1.17</ecNumber>
    </recommendedName>
    <alternativeName>
        <fullName evidence="7">Glutamyl-tRNA synthetase</fullName>
        <shortName evidence="7">GluRS</shortName>
    </alternativeName>
</protein>
<dbReference type="InterPro" id="IPR008925">
    <property type="entry name" value="aa_tRNA-synth_I_cd-bd_sf"/>
</dbReference>
<dbReference type="EMBL" id="CP010994">
    <property type="protein sequence ID" value="AMN35531.1"/>
    <property type="molecule type" value="Genomic_DNA"/>
</dbReference>
<dbReference type="GO" id="GO:0008270">
    <property type="term" value="F:zinc ion binding"/>
    <property type="evidence" value="ECO:0007669"/>
    <property type="project" value="InterPro"/>
</dbReference>
<evidence type="ECO:0000256" key="4">
    <source>
        <dbReference type="ARBA" id="ARBA00022840"/>
    </source>
</evidence>
<dbReference type="EC" id="6.1.1.17" evidence="7"/>
<comment type="similarity">
    <text evidence="1 7">Belongs to the class-I aminoacyl-tRNA synthetase family. Glutamate--tRNA ligase type 1 subfamily.</text>
</comment>
<dbReference type="OrthoDB" id="9807503at2"/>
<dbReference type="SUPFAM" id="SSF52374">
    <property type="entry name" value="Nucleotidylyl transferase"/>
    <property type="match status" value="1"/>
</dbReference>
<feature type="short sequence motif" description="'HIGH' region" evidence="7">
    <location>
        <begin position="41"/>
        <end position="51"/>
    </location>
</feature>
<name>A0A127EHT8_CLOPF</name>
<evidence type="ECO:0000313" key="10">
    <source>
        <dbReference type="EMBL" id="AMN35531.1"/>
    </source>
</evidence>
<comment type="function">
    <text evidence="7">Catalyzes the attachment of glutamate to tRNA(Glu) in a two-step reaction: glutamate is first activated by ATP to form Glu-AMP and then transferred to the acceptor end of tRNA(Glu).</text>
</comment>
<comment type="subunit">
    <text evidence="7">Monomer.</text>
</comment>